<dbReference type="PANTHER" id="PTHR45255">
    <property type="entry name" value="DNAJ HOMOLOG SUBFAMILY C MEMBER 24"/>
    <property type="match status" value="1"/>
</dbReference>
<dbReference type="Gene3D" id="1.10.287.110">
    <property type="entry name" value="DnaJ domain"/>
    <property type="match status" value="1"/>
</dbReference>
<keyword evidence="4" id="KW-0408">Iron</keyword>
<dbReference type="InterPro" id="IPR036869">
    <property type="entry name" value="J_dom_sf"/>
</dbReference>
<evidence type="ECO:0000259" key="7">
    <source>
        <dbReference type="PROSITE" id="PS51074"/>
    </source>
</evidence>
<feature type="domain" description="DPH-type MB" evidence="7">
    <location>
        <begin position="147"/>
        <end position="204"/>
    </location>
</feature>
<evidence type="ECO:0000256" key="2">
    <source>
        <dbReference type="ARBA" id="ARBA00022723"/>
    </source>
</evidence>
<gene>
    <name evidence="9" type="primary">LOC118414077</name>
</gene>
<evidence type="ECO:0000313" key="8">
    <source>
        <dbReference type="Proteomes" id="UP000001554"/>
    </source>
</evidence>
<dbReference type="AlphaFoldDB" id="A0A9J7L074"/>
<keyword evidence="2" id="KW-0479">Metal-binding</keyword>
<dbReference type="CDD" id="cd06257">
    <property type="entry name" value="DnaJ"/>
    <property type="match status" value="1"/>
</dbReference>
<dbReference type="PRINTS" id="PR00625">
    <property type="entry name" value="JDOMAIN"/>
</dbReference>
<evidence type="ECO:0000259" key="6">
    <source>
        <dbReference type="PROSITE" id="PS50076"/>
    </source>
</evidence>
<keyword evidence="8" id="KW-1185">Reference proteome</keyword>
<comment type="similarity">
    <text evidence="1">Belongs to the DPH4 family.</text>
</comment>
<dbReference type="InterPro" id="IPR007872">
    <property type="entry name" value="DPH_MB_dom"/>
</dbReference>
<proteinExistence type="inferred from homology"/>
<dbReference type="SUPFAM" id="SSF144217">
    <property type="entry name" value="CSL zinc finger"/>
    <property type="match status" value="1"/>
</dbReference>
<evidence type="ECO:0000256" key="1">
    <source>
        <dbReference type="ARBA" id="ARBA00006169"/>
    </source>
</evidence>
<feature type="transmembrane region" description="Helical" evidence="5">
    <location>
        <begin position="12"/>
        <end position="33"/>
    </location>
</feature>
<evidence type="ECO:0000256" key="5">
    <source>
        <dbReference type="SAM" id="Phobius"/>
    </source>
</evidence>
<dbReference type="SUPFAM" id="SSF46565">
    <property type="entry name" value="Chaperone J-domain"/>
    <property type="match status" value="1"/>
</dbReference>
<dbReference type="PROSITE" id="PS51074">
    <property type="entry name" value="DPH_MB"/>
    <property type="match status" value="1"/>
</dbReference>
<protein>
    <submittedName>
        <fullName evidence="9">DnaJ homolog subfamily C member 24-like isoform X1</fullName>
    </submittedName>
</protein>
<dbReference type="KEGG" id="bfo:118414077"/>
<keyword evidence="5" id="KW-0812">Transmembrane</keyword>
<dbReference type="Proteomes" id="UP000001554">
    <property type="component" value="Chromosome 4"/>
</dbReference>
<dbReference type="Gene3D" id="3.10.660.10">
    <property type="entry name" value="DPH Zinc finger"/>
    <property type="match status" value="1"/>
</dbReference>
<dbReference type="GeneID" id="118414077"/>
<reference evidence="9" key="2">
    <citation type="submission" date="2025-08" db="UniProtKB">
        <authorList>
            <consortium name="RefSeq"/>
        </authorList>
    </citation>
    <scope>IDENTIFICATION</scope>
    <source>
        <strain evidence="9">S238N-H82</strain>
        <tissue evidence="9">Testes</tissue>
    </source>
</reference>
<dbReference type="GO" id="GO:0008198">
    <property type="term" value="F:ferrous iron binding"/>
    <property type="evidence" value="ECO:0000318"/>
    <property type="project" value="GO_Central"/>
</dbReference>
<dbReference type="OMA" id="WSSAYAY"/>
<dbReference type="OrthoDB" id="66964at2759"/>
<name>A0A9J7L074_BRAFL</name>
<keyword evidence="3" id="KW-0862">Zinc</keyword>
<feature type="domain" description="J" evidence="6">
    <location>
        <begin position="65"/>
        <end position="136"/>
    </location>
</feature>
<dbReference type="GO" id="GO:0001671">
    <property type="term" value="F:ATPase activator activity"/>
    <property type="evidence" value="ECO:0000318"/>
    <property type="project" value="GO_Central"/>
</dbReference>
<dbReference type="PANTHER" id="PTHR45255:SF1">
    <property type="entry name" value="DNAJ HOMOLOG SUBFAMILY C MEMBER 24"/>
    <property type="match status" value="1"/>
</dbReference>
<dbReference type="RefSeq" id="XP_035673734.1">
    <property type="nucleotide sequence ID" value="XM_035817841.1"/>
</dbReference>
<accession>A0A9J7L074</accession>
<evidence type="ECO:0000256" key="4">
    <source>
        <dbReference type="ARBA" id="ARBA00023004"/>
    </source>
</evidence>
<keyword evidence="5" id="KW-0472">Membrane</keyword>
<evidence type="ECO:0000256" key="3">
    <source>
        <dbReference type="ARBA" id="ARBA00022833"/>
    </source>
</evidence>
<keyword evidence="5" id="KW-1133">Transmembrane helix</keyword>
<dbReference type="InterPro" id="IPR036671">
    <property type="entry name" value="DPH_MB_sf"/>
</dbReference>
<dbReference type="SMART" id="SM00271">
    <property type="entry name" value="DnaJ"/>
    <property type="match status" value="1"/>
</dbReference>
<sequence>MKLTRITRSHIYVYISYYINVRIVRMVFALHLISRNMILPLVEGLRNYYRDRTIHHTGSTETVPDLYSLLQVQRCASHDELKQSYQRLVLKYHPDKIARHQSPEDQAAAQDMFVAVDKAWKTLGDPTLRKEYDAKLNEKTISQEFPVDEEITLADMDYDEGEGVYSYPCRCGDDYSVCEDEVEDGRDVVICCSTCSLNVRVQGVSSADVQDGTHQQEESR</sequence>
<dbReference type="InterPro" id="IPR001623">
    <property type="entry name" value="DnaJ_domain"/>
</dbReference>
<reference evidence="8" key="1">
    <citation type="journal article" date="2020" name="Nat. Ecol. Evol.">
        <title>Deeply conserved synteny resolves early events in vertebrate evolution.</title>
        <authorList>
            <person name="Simakov O."/>
            <person name="Marletaz F."/>
            <person name="Yue J.X."/>
            <person name="O'Connell B."/>
            <person name="Jenkins J."/>
            <person name="Brandt A."/>
            <person name="Calef R."/>
            <person name="Tung C.H."/>
            <person name="Huang T.K."/>
            <person name="Schmutz J."/>
            <person name="Satoh N."/>
            <person name="Yu J.K."/>
            <person name="Putnam N.H."/>
            <person name="Green R.E."/>
            <person name="Rokhsar D.S."/>
        </authorList>
    </citation>
    <scope>NUCLEOTIDE SEQUENCE [LARGE SCALE GENOMIC DNA]</scope>
    <source>
        <strain evidence="8">S238N-H82</strain>
    </source>
</reference>
<dbReference type="PROSITE" id="PS50076">
    <property type="entry name" value="DNAJ_2"/>
    <property type="match status" value="1"/>
</dbReference>
<organism evidence="8 9">
    <name type="scientific">Branchiostoma floridae</name>
    <name type="common">Florida lancelet</name>
    <name type="synonym">Amphioxus</name>
    <dbReference type="NCBI Taxonomy" id="7739"/>
    <lineage>
        <taxon>Eukaryota</taxon>
        <taxon>Metazoa</taxon>
        <taxon>Chordata</taxon>
        <taxon>Cephalochordata</taxon>
        <taxon>Leptocardii</taxon>
        <taxon>Amphioxiformes</taxon>
        <taxon>Branchiostomatidae</taxon>
        <taxon>Branchiostoma</taxon>
    </lineage>
</organism>
<dbReference type="Pfam" id="PF00226">
    <property type="entry name" value="DnaJ"/>
    <property type="match status" value="1"/>
</dbReference>
<dbReference type="Pfam" id="PF05207">
    <property type="entry name" value="Zn_ribbon_CSL"/>
    <property type="match status" value="1"/>
</dbReference>
<evidence type="ECO:0000313" key="9">
    <source>
        <dbReference type="RefSeq" id="XP_035673734.1"/>
    </source>
</evidence>